<feature type="compositionally biased region" description="Basic and acidic residues" evidence="2">
    <location>
        <begin position="291"/>
        <end position="304"/>
    </location>
</feature>
<dbReference type="CDD" id="cd06583">
    <property type="entry name" value="PGRP"/>
    <property type="match status" value="1"/>
</dbReference>
<feature type="chain" id="PRO_5012846712" evidence="3">
    <location>
        <begin position="25"/>
        <end position="545"/>
    </location>
</feature>
<name>A0A1X6WUX2_9MICO</name>
<feature type="compositionally biased region" description="Acidic residues" evidence="2">
    <location>
        <begin position="248"/>
        <end position="258"/>
    </location>
</feature>
<dbReference type="GO" id="GO:0008270">
    <property type="term" value="F:zinc ion binding"/>
    <property type="evidence" value="ECO:0007669"/>
    <property type="project" value="InterPro"/>
</dbReference>
<dbReference type="SMART" id="SM00701">
    <property type="entry name" value="PGRP"/>
    <property type="match status" value="1"/>
</dbReference>
<evidence type="ECO:0000256" key="3">
    <source>
        <dbReference type="SAM" id="SignalP"/>
    </source>
</evidence>
<dbReference type="InterPro" id="IPR015510">
    <property type="entry name" value="PGRP"/>
</dbReference>
<evidence type="ECO:0000259" key="4">
    <source>
        <dbReference type="SMART" id="SM00701"/>
    </source>
</evidence>
<gene>
    <name evidence="5" type="ORF">FM105_01155</name>
</gene>
<reference evidence="6" key="1">
    <citation type="submission" date="2017-02" db="EMBL/GenBank/DDBJ databases">
        <authorList>
            <person name="Dridi B."/>
        </authorList>
    </citation>
    <scope>NUCLEOTIDE SEQUENCE [LARGE SCALE GENOMIC DNA]</scope>
    <source>
        <strain evidence="6">B Co 03.10</strain>
    </source>
</reference>
<feature type="compositionally biased region" description="Basic and acidic residues" evidence="2">
    <location>
        <begin position="479"/>
        <end position="528"/>
    </location>
</feature>
<dbReference type="RefSeq" id="WP_087003418.1">
    <property type="nucleotide sequence ID" value="NZ_FWFF01000001.1"/>
</dbReference>
<feature type="region of interest" description="Disordered" evidence="2">
    <location>
        <begin position="84"/>
        <end position="125"/>
    </location>
</feature>
<feature type="region of interest" description="Disordered" evidence="2">
    <location>
        <begin position="228"/>
        <end position="263"/>
    </location>
</feature>
<dbReference type="Pfam" id="PF01510">
    <property type="entry name" value="Amidase_2"/>
    <property type="match status" value="1"/>
</dbReference>
<evidence type="ECO:0000313" key="6">
    <source>
        <dbReference type="Proteomes" id="UP000196581"/>
    </source>
</evidence>
<feature type="compositionally biased region" description="Low complexity" evidence="2">
    <location>
        <begin position="92"/>
        <end position="115"/>
    </location>
</feature>
<dbReference type="GO" id="GO:0009253">
    <property type="term" value="P:peptidoglycan catabolic process"/>
    <property type="evidence" value="ECO:0007669"/>
    <property type="project" value="InterPro"/>
</dbReference>
<feature type="region of interest" description="Disordered" evidence="2">
    <location>
        <begin position="278"/>
        <end position="315"/>
    </location>
</feature>
<dbReference type="InterPro" id="IPR002502">
    <property type="entry name" value="Amidase_domain"/>
</dbReference>
<accession>A0A1X6WUX2</accession>
<keyword evidence="6" id="KW-1185">Reference proteome</keyword>
<feature type="region of interest" description="Disordered" evidence="2">
    <location>
        <begin position="173"/>
        <end position="197"/>
    </location>
</feature>
<dbReference type="AlphaFoldDB" id="A0A1X6WUX2"/>
<dbReference type="PANTHER" id="PTHR11022:SF41">
    <property type="entry name" value="PEPTIDOGLYCAN-RECOGNITION PROTEIN LC-RELATED"/>
    <property type="match status" value="1"/>
</dbReference>
<comment type="similarity">
    <text evidence="1">Belongs to the N-acetylmuramoyl-L-alanine amidase 2 family.</text>
</comment>
<dbReference type="SUPFAM" id="SSF55846">
    <property type="entry name" value="N-acetylmuramoyl-L-alanine amidase-like"/>
    <property type="match status" value="1"/>
</dbReference>
<feature type="compositionally biased region" description="Polar residues" evidence="2">
    <location>
        <begin position="281"/>
        <end position="290"/>
    </location>
</feature>
<evidence type="ECO:0000256" key="1">
    <source>
        <dbReference type="ARBA" id="ARBA00007553"/>
    </source>
</evidence>
<feature type="domain" description="Peptidoglycan recognition protein family" evidence="4">
    <location>
        <begin position="296"/>
        <end position="454"/>
    </location>
</feature>
<feature type="compositionally biased region" description="Polar residues" evidence="2">
    <location>
        <begin position="116"/>
        <end position="125"/>
    </location>
</feature>
<protein>
    <submittedName>
        <fullName evidence="5">Putative secreted protein</fullName>
    </submittedName>
</protein>
<dbReference type="Gene3D" id="3.40.80.10">
    <property type="entry name" value="Peptidoglycan recognition protein-like"/>
    <property type="match status" value="1"/>
</dbReference>
<evidence type="ECO:0000313" key="5">
    <source>
        <dbReference type="EMBL" id="SLM89111.1"/>
    </source>
</evidence>
<sequence>MHARPLVAAVAGTAALFILSTAHGAPSIAAVDEAPELTESKLSDVDQAGLELPGARSSSATTFDATGSSFTDRVSNLPSLLRAPGAQTGVNAQPASSGQPASGGQAQGSAATATPMSGTYGSVSDTTEDGITIAGLTDEIDMPDDGLGIVGLVYDEHSDVRFEIRTKQAGQWSNWSELQSDTDDEGGKGSPGTDPYYVAGAQSAQVRILGDGWEPEGTRVLLVDPERRDSDAEAVQDNVPVAPQQPAEEPDSGTEADTGDGAAAEDGLDARQMSYVPGSATAAQPVSSSVKKTDKPKVRSRDDWGADESIGSTDPAIADEATAAVVHHTAGANDYDAEDVPAILRGIHTFHVEGQGWDDVGYNMFADKYGRLWEGRAGGLSKAVVGAHAAGYNTGTFGISVLGTFESKAPPQKTLDAVSGAIAWKLSLSGTSADAKTTVAGERMRTVIGHRDVGTTSCPGDAFYSALGDVRSTAVAMQEGERSVDAQSDKDKKKSEDKKSDKKKSDGESKEKKDKKGKGEKSGDKGSDDGLGAGVEQLSPGVAQD</sequence>
<dbReference type="PANTHER" id="PTHR11022">
    <property type="entry name" value="PEPTIDOGLYCAN RECOGNITION PROTEIN"/>
    <property type="match status" value="1"/>
</dbReference>
<feature type="signal peptide" evidence="3">
    <location>
        <begin position="1"/>
        <end position="24"/>
    </location>
</feature>
<feature type="region of interest" description="Disordered" evidence="2">
    <location>
        <begin position="475"/>
        <end position="545"/>
    </location>
</feature>
<dbReference type="GO" id="GO:0008745">
    <property type="term" value="F:N-acetylmuramoyl-L-alanine amidase activity"/>
    <property type="evidence" value="ECO:0007669"/>
    <property type="project" value="InterPro"/>
</dbReference>
<keyword evidence="3" id="KW-0732">Signal</keyword>
<dbReference type="Proteomes" id="UP000196581">
    <property type="component" value="Unassembled WGS sequence"/>
</dbReference>
<dbReference type="InterPro" id="IPR036505">
    <property type="entry name" value="Amidase/PGRP_sf"/>
</dbReference>
<dbReference type="EMBL" id="FWFF01000001">
    <property type="protein sequence ID" value="SLM89111.1"/>
    <property type="molecule type" value="Genomic_DNA"/>
</dbReference>
<organism evidence="5 6">
    <name type="scientific">Brevibacterium yomogidense</name>
    <dbReference type="NCBI Taxonomy" id="946573"/>
    <lineage>
        <taxon>Bacteria</taxon>
        <taxon>Bacillati</taxon>
        <taxon>Actinomycetota</taxon>
        <taxon>Actinomycetes</taxon>
        <taxon>Micrococcales</taxon>
        <taxon>Brevibacteriaceae</taxon>
        <taxon>Brevibacterium</taxon>
    </lineage>
</organism>
<dbReference type="InterPro" id="IPR006619">
    <property type="entry name" value="PGRP_domain_met/bac"/>
</dbReference>
<proteinExistence type="inferred from homology"/>
<evidence type="ECO:0000256" key="2">
    <source>
        <dbReference type="SAM" id="MobiDB-lite"/>
    </source>
</evidence>